<keyword evidence="9 12" id="KW-1133">Transmembrane helix</keyword>
<keyword evidence="7 12" id="KW-0812">Transmembrane</keyword>
<dbReference type="EC" id="2.7.13.3" evidence="3"/>
<dbReference type="InterPro" id="IPR003660">
    <property type="entry name" value="HAMP_dom"/>
</dbReference>
<dbReference type="InterPro" id="IPR004358">
    <property type="entry name" value="Sig_transdc_His_kin-like_C"/>
</dbReference>
<feature type="domain" description="HAMP" evidence="14">
    <location>
        <begin position="353"/>
        <end position="405"/>
    </location>
</feature>
<name>A0A8J7M1N2_9BACT</name>
<sequence length="661" mass="72108">MKLSEFRFEIKTKLTVATLIPLMVAIFFCYLAGIFILNAKVAGQAQEKVRNDLNVAREAYQNELSRIYDVIRFTSQFGSTAAAIDAGDRAAIEQFLAPVRLREHLDVMVAVDGYGRVIYRANNPAVYGDLKNTDQYVTRPLKGETVYGTTVIPAAMLAREGADLVRQARVAVRETPQALPSSEAEREDGLFLMVGVPVRDRLGAIVGAIYGGVLLNNNNALVDKIKGIVYETDKNQGKSFGSATIFLGDVRVATNVADNSGARAIGTKMSADVYKKVILTDAKWVGRAFVVNDWYLTAYQPIHSLQGVPIGALYVGMKENQYSSVKTDITLLLSIVVILSALIGVGVSSILGGRLAQPVKSLALLARRLAAGEREVHSDIASRDEIGDLAGNFNEMSQALREREDRIIELNRNLEQKVAERTSELEENNRLLIQTREELLRVEKLAAIGELAAGVAHEINNPMAIIRGNTELLQLSLPEDDPNREEVETIFAQVKRVERIVSNLLIFARRERRELGTVRLNALLHEIVGQIGYQVPLEGIEIVENYDADAAQVGGDSHQLSQVFTNLVVNAIQAMPKGGVLTVETARGKNGGGFVVRVCDTGEGIPPENLSQIFNPFFTTKRSGTGLGLSVTYGIVKEHGGSIEVENLSQGGCCFCVSLPE</sequence>
<keyword evidence="8" id="KW-0418">Kinase</keyword>
<protein>
    <recommendedName>
        <fullName evidence="3">histidine kinase</fullName>
        <ecNumber evidence="3">2.7.13.3</ecNumber>
    </recommendedName>
</protein>
<dbReference type="SMART" id="SM00388">
    <property type="entry name" value="HisKA"/>
    <property type="match status" value="1"/>
</dbReference>
<dbReference type="Pfam" id="PF02518">
    <property type="entry name" value="HATPase_c"/>
    <property type="match status" value="1"/>
</dbReference>
<comment type="subcellular location">
    <subcellularLocation>
        <location evidence="2">Cell membrane</location>
        <topology evidence="2">Multi-pass membrane protein</topology>
    </subcellularLocation>
</comment>
<dbReference type="SMART" id="SM00387">
    <property type="entry name" value="HATPase_c"/>
    <property type="match status" value="1"/>
</dbReference>
<dbReference type="InterPro" id="IPR036097">
    <property type="entry name" value="HisK_dim/P_sf"/>
</dbReference>
<evidence type="ECO:0000256" key="8">
    <source>
        <dbReference type="ARBA" id="ARBA00022777"/>
    </source>
</evidence>
<dbReference type="RefSeq" id="WP_199385762.1">
    <property type="nucleotide sequence ID" value="NZ_JAEMHM010000017.1"/>
</dbReference>
<dbReference type="Pfam" id="PF00672">
    <property type="entry name" value="HAMP"/>
    <property type="match status" value="1"/>
</dbReference>
<keyword evidence="6" id="KW-0808">Transferase</keyword>
<dbReference type="PROSITE" id="PS50885">
    <property type="entry name" value="HAMP"/>
    <property type="match status" value="1"/>
</dbReference>
<dbReference type="EMBL" id="JAEMHM010000017">
    <property type="protein sequence ID" value="MBJ6726853.1"/>
    <property type="molecule type" value="Genomic_DNA"/>
</dbReference>
<dbReference type="Proteomes" id="UP000636888">
    <property type="component" value="Unassembled WGS sequence"/>
</dbReference>
<dbReference type="GO" id="GO:0000155">
    <property type="term" value="F:phosphorelay sensor kinase activity"/>
    <property type="evidence" value="ECO:0007669"/>
    <property type="project" value="InterPro"/>
</dbReference>
<feature type="domain" description="Histidine kinase" evidence="13">
    <location>
        <begin position="454"/>
        <end position="661"/>
    </location>
</feature>
<dbReference type="InterPro" id="IPR029151">
    <property type="entry name" value="Sensor-like_sf"/>
</dbReference>
<evidence type="ECO:0000256" key="7">
    <source>
        <dbReference type="ARBA" id="ARBA00022692"/>
    </source>
</evidence>
<evidence type="ECO:0000256" key="12">
    <source>
        <dbReference type="SAM" id="Phobius"/>
    </source>
</evidence>
<dbReference type="InterPro" id="IPR033463">
    <property type="entry name" value="sCache_3"/>
</dbReference>
<evidence type="ECO:0000259" key="13">
    <source>
        <dbReference type="PROSITE" id="PS50109"/>
    </source>
</evidence>
<dbReference type="CDD" id="cd00082">
    <property type="entry name" value="HisKA"/>
    <property type="match status" value="1"/>
</dbReference>
<comment type="caution">
    <text evidence="15">The sequence shown here is derived from an EMBL/GenBank/DDBJ whole genome shotgun (WGS) entry which is preliminary data.</text>
</comment>
<evidence type="ECO:0000313" key="15">
    <source>
        <dbReference type="EMBL" id="MBJ6726853.1"/>
    </source>
</evidence>
<evidence type="ECO:0000256" key="11">
    <source>
        <dbReference type="SAM" id="Coils"/>
    </source>
</evidence>
<dbReference type="PANTHER" id="PTHR43065:SF42">
    <property type="entry name" value="TWO-COMPONENT SENSOR PPRA"/>
    <property type="match status" value="1"/>
</dbReference>
<reference evidence="15" key="1">
    <citation type="submission" date="2020-12" db="EMBL/GenBank/DDBJ databases">
        <title>Geomonas sp. Red875, isolated from river sediment.</title>
        <authorList>
            <person name="Xu Z."/>
            <person name="Zhang Z."/>
            <person name="Masuda Y."/>
            <person name="Itoh H."/>
            <person name="Senoo K."/>
        </authorList>
    </citation>
    <scope>NUCLEOTIDE SEQUENCE</scope>
    <source>
        <strain evidence="15">Red875</strain>
    </source>
</reference>
<dbReference type="SUPFAM" id="SSF103190">
    <property type="entry name" value="Sensory domain-like"/>
    <property type="match status" value="1"/>
</dbReference>
<dbReference type="Gene3D" id="1.10.287.130">
    <property type="match status" value="1"/>
</dbReference>
<evidence type="ECO:0000313" key="16">
    <source>
        <dbReference type="Proteomes" id="UP000636888"/>
    </source>
</evidence>
<evidence type="ECO:0000256" key="2">
    <source>
        <dbReference type="ARBA" id="ARBA00004651"/>
    </source>
</evidence>
<gene>
    <name evidence="15" type="ORF">JFN93_19255</name>
</gene>
<dbReference type="SUPFAM" id="SSF158472">
    <property type="entry name" value="HAMP domain-like"/>
    <property type="match status" value="1"/>
</dbReference>
<evidence type="ECO:0000256" key="6">
    <source>
        <dbReference type="ARBA" id="ARBA00022679"/>
    </source>
</evidence>
<keyword evidence="5" id="KW-0597">Phosphoprotein</keyword>
<evidence type="ECO:0000256" key="3">
    <source>
        <dbReference type="ARBA" id="ARBA00012438"/>
    </source>
</evidence>
<dbReference type="CDD" id="cd06225">
    <property type="entry name" value="HAMP"/>
    <property type="match status" value="1"/>
</dbReference>
<feature type="transmembrane region" description="Helical" evidence="12">
    <location>
        <begin position="12"/>
        <end position="37"/>
    </location>
</feature>
<proteinExistence type="predicted"/>
<comment type="catalytic activity">
    <reaction evidence="1">
        <text>ATP + protein L-histidine = ADP + protein N-phospho-L-histidine.</text>
        <dbReference type="EC" id="2.7.13.3"/>
    </reaction>
</comment>
<dbReference type="Gene3D" id="6.10.340.10">
    <property type="match status" value="1"/>
</dbReference>
<dbReference type="InterPro" id="IPR003594">
    <property type="entry name" value="HATPase_dom"/>
</dbReference>
<dbReference type="InterPro" id="IPR036890">
    <property type="entry name" value="HATPase_C_sf"/>
</dbReference>
<dbReference type="InterPro" id="IPR005467">
    <property type="entry name" value="His_kinase_dom"/>
</dbReference>
<dbReference type="Gene3D" id="3.30.565.10">
    <property type="entry name" value="Histidine kinase-like ATPase, C-terminal domain"/>
    <property type="match status" value="1"/>
</dbReference>
<evidence type="ECO:0000256" key="10">
    <source>
        <dbReference type="ARBA" id="ARBA00023136"/>
    </source>
</evidence>
<keyword evidence="4" id="KW-1003">Cell membrane</keyword>
<dbReference type="Pfam" id="PF00512">
    <property type="entry name" value="HisKA"/>
    <property type="match status" value="1"/>
</dbReference>
<dbReference type="PRINTS" id="PR00344">
    <property type="entry name" value="BCTRLSENSOR"/>
</dbReference>
<dbReference type="PANTHER" id="PTHR43065">
    <property type="entry name" value="SENSOR HISTIDINE KINASE"/>
    <property type="match status" value="1"/>
</dbReference>
<evidence type="ECO:0000256" key="5">
    <source>
        <dbReference type="ARBA" id="ARBA00022553"/>
    </source>
</evidence>
<dbReference type="SMART" id="SM00304">
    <property type="entry name" value="HAMP"/>
    <property type="match status" value="1"/>
</dbReference>
<keyword evidence="11" id="KW-0175">Coiled coil</keyword>
<feature type="coiled-coil region" evidence="11">
    <location>
        <begin position="393"/>
        <end position="431"/>
    </location>
</feature>
<dbReference type="SUPFAM" id="SSF55874">
    <property type="entry name" value="ATPase domain of HSP90 chaperone/DNA topoisomerase II/histidine kinase"/>
    <property type="match status" value="1"/>
</dbReference>
<accession>A0A8J7M1N2</accession>
<evidence type="ECO:0000256" key="1">
    <source>
        <dbReference type="ARBA" id="ARBA00000085"/>
    </source>
</evidence>
<dbReference type="Pfam" id="PF17202">
    <property type="entry name" value="sCache_3_3"/>
    <property type="match status" value="1"/>
</dbReference>
<evidence type="ECO:0000256" key="4">
    <source>
        <dbReference type="ARBA" id="ARBA00022475"/>
    </source>
</evidence>
<organism evidence="15 16">
    <name type="scientific">Geomesophilobacter sediminis</name>
    <dbReference type="NCBI Taxonomy" id="2798584"/>
    <lineage>
        <taxon>Bacteria</taxon>
        <taxon>Pseudomonadati</taxon>
        <taxon>Thermodesulfobacteriota</taxon>
        <taxon>Desulfuromonadia</taxon>
        <taxon>Geobacterales</taxon>
        <taxon>Geobacteraceae</taxon>
        <taxon>Geomesophilobacter</taxon>
    </lineage>
</organism>
<keyword evidence="10 12" id="KW-0472">Membrane</keyword>
<feature type="transmembrane region" description="Helical" evidence="12">
    <location>
        <begin position="329"/>
        <end position="351"/>
    </location>
</feature>
<evidence type="ECO:0000256" key="9">
    <source>
        <dbReference type="ARBA" id="ARBA00022989"/>
    </source>
</evidence>
<evidence type="ECO:0000259" key="14">
    <source>
        <dbReference type="PROSITE" id="PS50885"/>
    </source>
</evidence>
<dbReference type="SUPFAM" id="SSF47384">
    <property type="entry name" value="Homodimeric domain of signal transducing histidine kinase"/>
    <property type="match status" value="1"/>
</dbReference>
<dbReference type="InterPro" id="IPR003661">
    <property type="entry name" value="HisK_dim/P_dom"/>
</dbReference>
<keyword evidence="16" id="KW-1185">Reference proteome</keyword>
<dbReference type="PROSITE" id="PS50109">
    <property type="entry name" value="HIS_KIN"/>
    <property type="match status" value="1"/>
</dbReference>
<dbReference type="GO" id="GO:0005886">
    <property type="term" value="C:plasma membrane"/>
    <property type="evidence" value="ECO:0007669"/>
    <property type="project" value="UniProtKB-SubCell"/>
</dbReference>
<dbReference type="AlphaFoldDB" id="A0A8J7M1N2"/>